<comment type="caution">
    <text evidence="1">The sequence shown here is derived from an EMBL/GenBank/DDBJ whole genome shotgun (WGS) entry which is preliminary data.</text>
</comment>
<gene>
    <name evidence="1" type="ORF">FHS13_000032</name>
</gene>
<dbReference type="RefSeq" id="WP_184285552.1">
    <property type="nucleotide sequence ID" value="NZ_JACHJO010000001.1"/>
</dbReference>
<accession>A0A841IJJ4</accession>
<dbReference type="EMBL" id="JACHJO010000001">
    <property type="protein sequence ID" value="MBB6118104.1"/>
    <property type="molecule type" value="Genomic_DNA"/>
</dbReference>
<reference evidence="1 2" key="1">
    <citation type="submission" date="2020-08" db="EMBL/GenBank/DDBJ databases">
        <title>Genomic Encyclopedia of Type Strains, Phase III (KMG-III): the genomes of soil and plant-associated and newly described type strains.</title>
        <authorList>
            <person name="Whitman W."/>
        </authorList>
    </citation>
    <scope>NUCLEOTIDE SEQUENCE [LARGE SCALE GENOMIC DNA]</scope>
    <source>
        <strain evidence="1 2">CECT 8712</strain>
    </source>
</reference>
<evidence type="ECO:0000313" key="2">
    <source>
        <dbReference type="Proteomes" id="UP000536604"/>
    </source>
</evidence>
<organism evidence="1 2">
    <name type="scientific">Nocardiopsis algeriensis</name>
    <dbReference type="NCBI Taxonomy" id="1478215"/>
    <lineage>
        <taxon>Bacteria</taxon>
        <taxon>Bacillati</taxon>
        <taxon>Actinomycetota</taxon>
        <taxon>Actinomycetes</taxon>
        <taxon>Streptosporangiales</taxon>
        <taxon>Nocardiopsidaceae</taxon>
        <taxon>Nocardiopsis</taxon>
    </lineage>
</organism>
<evidence type="ECO:0000313" key="1">
    <source>
        <dbReference type="EMBL" id="MBB6118104.1"/>
    </source>
</evidence>
<name>A0A841IJJ4_9ACTN</name>
<keyword evidence="2" id="KW-1185">Reference proteome</keyword>
<dbReference type="Proteomes" id="UP000536604">
    <property type="component" value="Unassembled WGS sequence"/>
</dbReference>
<sequence>MFRIAISRLTDDGLRITPEHRATAMSVDEAVRTVLERLPAADAGAFSGRRVQSSVNRINDFRHDVHTPGGRYRVVIAPMM</sequence>
<dbReference type="AlphaFoldDB" id="A0A841IJJ4"/>
<proteinExistence type="predicted"/>
<protein>
    <submittedName>
        <fullName evidence="1">Uncharacterized protein</fullName>
    </submittedName>
</protein>